<dbReference type="OrthoDB" id="3820418at2"/>
<comment type="caution">
    <text evidence="1">The sequence shown here is derived from an EMBL/GenBank/DDBJ whole genome shotgun (WGS) entry which is preliminary data.</text>
</comment>
<dbReference type="AlphaFoldDB" id="A0A4R4WJG1"/>
<proteinExistence type="predicted"/>
<dbReference type="Proteomes" id="UP000295172">
    <property type="component" value="Unassembled WGS sequence"/>
</dbReference>
<reference evidence="1 2" key="1">
    <citation type="submission" date="2019-02" db="EMBL/GenBank/DDBJ databases">
        <title>Draft genome sequences of novel Actinobacteria.</title>
        <authorList>
            <person name="Sahin N."/>
            <person name="Ay H."/>
            <person name="Saygin H."/>
        </authorList>
    </citation>
    <scope>NUCLEOTIDE SEQUENCE [LARGE SCALE GENOMIC DNA]</scope>
    <source>
        <strain evidence="1 2">16K104</strain>
    </source>
</reference>
<keyword evidence="2" id="KW-1185">Reference proteome</keyword>
<dbReference type="EMBL" id="SMKR01000173">
    <property type="protein sequence ID" value="TDD16543.1"/>
    <property type="molecule type" value="Genomic_DNA"/>
</dbReference>
<evidence type="ECO:0000313" key="1">
    <source>
        <dbReference type="EMBL" id="TDD16543.1"/>
    </source>
</evidence>
<sequence length="140" mass="15321">MNQSEHEPGTSDYVDVTIVEFATHTAYLDPRTGTGYLVTPHPERDIPAPDDPFVGGLSLHTADWRRALSHLEEDGWDLLYDDEGKVERAGLTPDGRTVVCLYGPPAAEQPSLDALRRALIALDLAAGVDPTTRHSDDDEN</sequence>
<protein>
    <submittedName>
        <fullName evidence="1">Uncharacterized protein</fullName>
    </submittedName>
</protein>
<evidence type="ECO:0000313" key="2">
    <source>
        <dbReference type="Proteomes" id="UP000295172"/>
    </source>
</evidence>
<accession>A0A4R4WJG1</accession>
<name>A0A4R4WJG1_9ACTN</name>
<organism evidence="1 2">
    <name type="scientific">Kribbella turkmenica</name>
    <dbReference type="NCBI Taxonomy" id="2530375"/>
    <lineage>
        <taxon>Bacteria</taxon>
        <taxon>Bacillati</taxon>
        <taxon>Actinomycetota</taxon>
        <taxon>Actinomycetes</taxon>
        <taxon>Propionibacteriales</taxon>
        <taxon>Kribbellaceae</taxon>
        <taxon>Kribbella</taxon>
    </lineage>
</organism>
<dbReference type="RefSeq" id="WP_132326164.1">
    <property type="nucleotide sequence ID" value="NZ_SMKR01000173.1"/>
</dbReference>
<gene>
    <name evidence="1" type="ORF">E1218_29570</name>
</gene>